<dbReference type="EMBL" id="QFPO01000020">
    <property type="protein sequence ID" value="PZQ10482.1"/>
    <property type="molecule type" value="Genomic_DNA"/>
</dbReference>
<proteinExistence type="predicted"/>
<organism evidence="1 2">
    <name type="scientific">Rhodanobacter denitrificans</name>
    <dbReference type="NCBI Taxonomy" id="666685"/>
    <lineage>
        <taxon>Bacteria</taxon>
        <taxon>Pseudomonadati</taxon>
        <taxon>Pseudomonadota</taxon>
        <taxon>Gammaproteobacteria</taxon>
        <taxon>Lysobacterales</taxon>
        <taxon>Rhodanobacteraceae</taxon>
        <taxon>Rhodanobacter</taxon>
    </lineage>
</organism>
<dbReference type="InterPro" id="IPR011009">
    <property type="entry name" value="Kinase-like_dom_sf"/>
</dbReference>
<dbReference type="AlphaFoldDB" id="A0A2W5JZH5"/>
<accession>A0A2W5JZH5</accession>
<sequence>MAQRLLLEGRAVWLKRYGHRRRRLAHRALDFTARQLDLEPLRPDRVESAEEAQRIEARRLGELAGRGLRVPAVLADGAGVLLLSDVGASLSLRLRELADRPAAVDRLVAGAVDAIAQAHRRDVYLGQPLPRNLTVDADGYGFIDFEEDPGRVMSLDGAQARDWLLFASGVARRYESREPQALATLLAAGLERAREPVIGQVTHAAQRLHFLERLTRPLGSRARALGAAVASLRHALGILTLMALVLLVDYLPDRDIDLLGLSFLIDYLT</sequence>
<protein>
    <submittedName>
        <fullName evidence="1">Serine/threonine protein phosphatase</fullName>
    </submittedName>
</protein>
<comment type="caution">
    <text evidence="1">The sequence shown here is derived from an EMBL/GenBank/DDBJ whole genome shotgun (WGS) entry which is preliminary data.</text>
</comment>
<evidence type="ECO:0000313" key="2">
    <source>
        <dbReference type="Proteomes" id="UP000249046"/>
    </source>
</evidence>
<dbReference type="SUPFAM" id="SSF56112">
    <property type="entry name" value="Protein kinase-like (PK-like)"/>
    <property type="match status" value="1"/>
</dbReference>
<evidence type="ECO:0000313" key="1">
    <source>
        <dbReference type="EMBL" id="PZQ10482.1"/>
    </source>
</evidence>
<reference evidence="1 2" key="1">
    <citation type="submission" date="2017-08" db="EMBL/GenBank/DDBJ databases">
        <title>Infants hospitalized years apart are colonized by the same room-sourced microbial strains.</title>
        <authorList>
            <person name="Brooks B."/>
            <person name="Olm M.R."/>
            <person name="Firek B.A."/>
            <person name="Baker R."/>
            <person name="Thomas B.C."/>
            <person name="Morowitz M.J."/>
            <person name="Banfield J.F."/>
        </authorList>
    </citation>
    <scope>NUCLEOTIDE SEQUENCE [LARGE SCALE GENOMIC DNA]</scope>
    <source>
        <strain evidence="1">S2_005_003_R2_42</strain>
    </source>
</reference>
<name>A0A2W5JZH5_9GAMM</name>
<dbReference type="Proteomes" id="UP000249046">
    <property type="component" value="Unassembled WGS sequence"/>
</dbReference>
<gene>
    <name evidence="1" type="ORF">DI564_15965</name>
</gene>